<dbReference type="KEGG" id="snw:BBN63_08175"/>
<dbReference type="EMBL" id="CP018047">
    <property type="protein sequence ID" value="AQU66230.1"/>
    <property type="molecule type" value="Genomic_DNA"/>
</dbReference>
<evidence type="ECO:0000313" key="2">
    <source>
        <dbReference type="Proteomes" id="UP000189677"/>
    </source>
</evidence>
<accession>A0A1U9QPX5</accession>
<dbReference type="AlphaFoldDB" id="A0A1U9QPX5"/>
<evidence type="ECO:0000313" key="1">
    <source>
        <dbReference type="EMBL" id="AQU66230.1"/>
    </source>
</evidence>
<reference evidence="1 2" key="1">
    <citation type="submission" date="2016-11" db="EMBL/GenBank/DDBJ databases">
        <title>Complete genome sequence of Streptomyces niveus SCSIO 3406.</title>
        <authorList>
            <person name="Zhu Q."/>
            <person name="Cheng W."/>
            <person name="Song Y."/>
            <person name="Li Q."/>
            <person name="Ju J."/>
        </authorList>
    </citation>
    <scope>NUCLEOTIDE SEQUENCE [LARGE SCALE GENOMIC DNA]</scope>
    <source>
        <strain evidence="1 2">SCSIO 3406</strain>
    </source>
</reference>
<keyword evidence="2" id="KW-1185">Reference proteome</keyword>
<gene>
    <name evidence="1" type="ORF">BBN63_08175</name>
</gene>
<organism evidence="1 2">
    <name type="scientific">Streptomyces niveus</name>
    <name type="common">Streptomyces spheroides</name>
    <dbReference type="NCBI Taxonomy" id="193462"/>
    <lineage>
        <taxon>Bacteria</taxon>
        <taxon>Bacillati</taxon>
        <taxon>Actinomycetota</taxon>
        <taxon>Actinomycetes</taxon>
        <taxon>Kitasatosporales</taxon>
        <taxon>Streptomycetaceae</taxon>
        <taxon>Streptomyces</taxon>
    </lineage>
</organism>
<protein>
    <submittedName>
        <fullName evidence="1">Uncharacterized protein</fullName>
    </submittedName>
</protein>
<name>A0A1U9QPX5_STRNV</name>
<proteinExistence type="predicted"/>
<dbReference type="Proteomes" id="UP000189677">
    <property type="component" value="Chromosome"/>
</dbReference>
<sequence length="65" mass="6768">MVSAEISLTGGVLPVTSNGRRPLYDQALDPLSTTPGTRGSVRVDVADARPQVVLLFVNSAKSGTK</sequence>